<proteinExistence type="predicted"/>
<dbReference type="Gene3D" id="2.60.120.620">
    <property type="entry name" value="q2cbj1_9rhob like domain"/>
    <property type="match status" value="1"/>
</dbReference>
<reference evidence="1 2" key="1">
    <citation type="journal article" date="2013" name="Curr. Biol.">
        <title>The Genome of the Foraminiferan Reticulomyxa filosa.</title>
        <authorList>
            <person name="Glockner G."/>
            <person name="Hulsmann N."/>
            <person name="Schleicher M."/>
            <person name="Noegel A.A."/>
            <person name="Eichinger L."/>
            <person name="Gallinger C."/>
            <person name="Pawlowski J."/>
            <person name="Sierra R."/>
            <person name="Euteneuer U."/>
            <person name="Pillet L."/>
            <person name="Moustafa A."/>
            <person name="Platzer M."/>
            <person name="Groth M."/>
            <person name="Szafranski K."/>
            <person name="Schliwa M."/>
        </authorList>
    </citation>
    <scope>NUCLEOTIDE SEQUENCE [LARGE SCALE GENOMIC DNA]</scope>
</reference>
<keyword evidence="2" id="KW-1185">Reference proteome</keyword>
<sequence length="250" mass="28890">DEEKVETIMTHQMRTLETLQKQFNPTVGSIMDLLLDHSRQVEWKCVVEKQEQSVFQAWNVFGSKQQFQRISENLINICLDYTQKTGVQWVEYNLTELKIEAIVYQWCNNILFNNSTLLDALVQAQLLSATQANMKFQIKGFIVRELVETHDTKQTNVLNKAFVYQEYHVADDNGVVSQVHRDDSDITLHLCLGQTFDGGCLSFTFDTKTPSLRVPHQVGCMHIFRGDMLHHIEYINSGVRVNLVLFISFV</sequence>
<feature type="non-terminal residue" evidence="1">
    <location>
        <position position="1"/>
    </location>
</feature>
<evidence type="ECO:0008006" key="3">
    <source>
        <dbReference type="Google" id="ProtNLM"/>
    </source>
</evidence>
<dbReference type="AlphaFoldDB" id="X6N5S7"/>
<comment type="caution">
    <text evidence="1">The sequence shown here is derived from an EMBL/GenBank/DDBJ whole genome shotgun (WGS) entry which is preliminary data.</text>
</comment>
<dbReference type="OrthoDB" id="408755at2759"/>
<organism evidence="1 2">
    <name type="scientific">Reticulomyxa filosa</name>
    <dbReference type="NCBI Taxonomy" id="46433"/>
    <lineage>
        <taxon>Eukaryota</taxon>
        <taxon>Sar</taxon>
        <taxon>Rhizaria</taxon>
        <taxon>Retaria</taxon>
        <taxon>Foraminifera</taxon>
        <taxon>Monothalamids</taxon>
        <taxon>Reticulomyxidae</taxon>
        <taxon>Reticulomyxa</taxon>
    </lineage>
</organism>
<dbReference type="Proteomes" id="UP000023152">
    <property type="component" value="Unassembled WGS sequence"/>
</dbReference>
<name>X6N5S7_RETFI</name>
<gene>
    <name evidence="1" type="ORF">RFI_15563</name>
</gene>
<protein>
    <recommendedName>
        <fullName evidence="3">Fe2OG dioxygenase domain-containing protein</fullName>
    </recommendedName>
</protein>
<accession>X6N5S7</accession>
<dbReference type="EMBL" id="ASPP01011428">
    <property type="protein sequence ID" value="ETO21640.1"/>
    <property type="molecule type" value="Genomic_DNA"/>
</dbReference>
<evidence type="ECO:0000313" key="2">
    <source>
        <dbReference type="Proteomes" id="UP000023152"/>
    </source>
</evidence>
<evidence type="ECO:0000313" key="1">
    <source>
        <dbReference type="EMBL" id="ETO21640.1"/>
    </source>
</evidence>